<dbReference type="EMBL" id="BKCJ010979404">
    <property type="protein sequence ID" value="GFC58930.1"/>
    <property type="molecule type" value="Genomic_DNA"/>
</dbReference>
<feature type="region of interest" description="Disordered" evidence="1">
    <location>
        <begin position="121"/>
        <end position="206"/>
    </location>
</feature>
<evidence type="ECO:0000313" key="2">
    <source>
        <dbReference type="EMBL" id="GFC58930.1"/>
    </source>
</evidence>
<evidence type="ECO:0000256" key="1">
    <source>
        <dbReference type="SAM" id="MobiDB-lite"/>
    </source>
</evidence>
<gene>
    <name evidence="2" type="ORF">Tci_830900</name>
</gene>
<name>A0A699Q373_TANCI</name>
<feature type="non-terminal residue" evidence="2">
    <location>
        <position position="1"/>
    </location>
</feature>
<dbReference type="AlphaFoldDB" id="A0A699Q373"/>
<feature type="compositionally biased region" description="Basic residues" evidence="1">
    <location>
        <begin position="155"/>
        <end position="170"/>
    </location>
</feature>
<comment type="caution">
    <text evidence="2">The sequence shown here is derived from an EMBL/GenBank/DDBJ whole genome shotgun (WGS) entry which is preliminary data.</text>
</comment>
<protein>
    <submittedName>
        <fullName evidence="2">Uncharacterized protein</fullName>
    </submittedName>
</protein>
<sequence length="206" mass="21721">ALCGGGAAGVAAAGGHWAARAGRHHRAHPQPAQAVELQRAARIAGRPEVFSARPGYRPQLRGLRQRAAAPHQRVAVAGGRRGVPTAPPRWPRSAAQFQYPHSAAAQYRYFAIAGGGERGHGQPGYFGLPPRPAPHLRAPRPHCPRKPAAPPRPAGRYRRPPRKYRPRRSCAGRAAGAAAQPPGRSGPARARPEPGAAHRAGGLTLV</sequence>
<proteinExistence type="predicted"/>
<reference evidence="2" key="1">
    <citation type="journal article" date="2019" name="Sci. Rep.">
        <title>Draft genome of Tanacetum cinerariifolium, the natural source of mosquito coil.</title>
        <authorList>
            <person name="Yamashiro T."/>
            <person name="Shiraishi A."/>
            <person name="Satake H."/>
            <person name="Nakayama K."/>
        </authorList>
    </citation>
    <scope>NUCLEOTIDE SEQUENCE</scope>
</reference>
<accession>A0A699Q373</accession>
<feature type="compositionally biased region" description="Low complexity" evidence="1">
    <location>
        <begin position="171"/>
        <end position="206"/>
    </location>
</feature>
<organism evidence="2">
    <name type="scientific">Tanacetum cinerariifolium</name>
    <name type="common">Dalmatian daisy</name>
    <name type="synonym">Chrysanthemum cinerariifolium</name>
    <dbReference type="NCBI Taxonomy" id="118510"/>
    <lineage>
        <taxon>Eukaryota</taxon>
        <taxon>Viridiplantae</taxon>
        <taxon>Streptophyta</taxon>
        <taxon>Embryophyta</taxon>
        <taxon>Tracheophyta</taxon>
        <taxon>Spermatophyta</taxon>
        <taxon>Magnoliopsida</taxon>
        <taxon>eudicotyledons</taxon>
        <taxon>Gunneridae</taxon>
        <taxon>Pentapetalae</taxon>
        <taxon>asterids</taxon>
        <taxon>campanulids</taxon>
        <taxon>Asterales</taxon>
        <taxon>Asteraceae</taxon>
        <taxon>Asteroideae</taxon>
        <taxon>Anthemideae</taxon>
        <taxon>Anthemidinae</taxon>
        <taxon>Tanacetum</taxon>
    </lineage>
</organism>